<gene>
    <name evidence="7" type="ORF">M9R32_09860</name>
</gene>
<keyword evidence="5 6" id="KW-0472">Membrane</keyword>
<evidence type="ECO:0000256" key="3">
    <source>
        <dbReference type="ARBA" id="ARBA00022692"/>
    </source>
</evidence>
<name>A0A9X3LI72_9BACL</name>
<evidence type="ECO:0000256" key="2">
    <source>
        <dbReference type="ARBA" id="ARBA00008854"/>
    </source>
</evidence>
<evidence type="ECO:0000256" key="6">
    <source>
        <dbReference type="SAM" id="Phobius"/>
    </source>
</evidence>
<dbReference type="Proteomes" id="UP001152173">
    <property type="component" value="Unassembled WGS sequence"/>
</dbReference>
<dbReference type="PANTHER" id="PTHR34478:SF2">
    <property type="entry name" value="MEMBRANE PROTEIN"/>
    <property type="match status" value="1"/>
</dbReference>
<protein>
    <submittedName>
        <fullName evidence="7">LemA family protein</fullName>
    </submittedName>
</protein>
<keyword evidence="3 6" id="KW-0812">Transmembrane</keyword>
<dbReference type="InterPro" id="IPR007156">
    <property type="entry name" value="MamQ_LemA"/>
</dbReference>
<dbReference type="SUPFAM" id="SSF140478">
    <property type="entry name" value="LemA-like"/>
    <property type="match status" value="1"/>
</dbReference>
<dbReference type="Pfam" id="PF04011">
    <property type="entry name" value="LemA"/>
    <property type="match status" value="1"/>
</dbReference>
<accession>A0A9X3LI72</accession>
<feature type="transmembrane region" description="Helical" evidence="6">
    <location>
        <begin position="7"/>
        <end position="26"/>
    </location>
</feature>
<reference evidence="7" key="1">
    <citation type="submission" date="2022-05" db="EMBL/GenBank/DDBJ databases">
        <authorList>
            <person name="Colautti A."/>
            <person name="Iacumin L."/>
        </authorList>
    </citation>
    <scope>NUCLEOTIDE SEQUENCE</scope>
    <source>
        <strain evidence="7">SK 55</strain>
    </source>
</reference>
<sequence length="192" mass="20935">MKKGLGPIIIVGIIIVVLALMLIPSYNGFVNGEENVDQAYAQVENQLQRRIDLIPNLVETVKGFAKQEKDVIDSVTEARARLAGAGSPEDQAAANDELSGALSRLLVVVENYPELKSDANFRQLMDELAGTENRLSVARQDYNNAVSDYNRKVKRFPGALIAGIFGFDEKEYFKAEAGAEEAPKVDFGGDGE</sequence>
<comment type="subcellular location">
    <subcellularLocation>
        <location evidence="1">Membrane</location>
        <topology evidence="1">Single-pass membrane protein</topology>
    </subcellularLocation>
</comment>
<dbReference type="PANTHER" id="PTHR34478">
    <property type="entry name" value="PROTEIN LEMA"/>
    <property type="match status" value="1"/>
</dbReference>
<dbReference type="AlphaFoldDB" id="A0A9X3LI72"/>
<keyword evidence="8" id="KW-1185">Reference proteome</keyword>
<dbReference type="InterPro" id="IPR023353">
    <property type="entry name" value="LemA-like_dom_sf"/>
</dbReference>
<evidence type="ECO:0000256" key="5">
    <source>
        <dbReference type="ARBA" id="ARBA00023136"/>
    </source>
</evidence>
<dbReference type="RefSeq" id="WP_269926578.1">
    <property type="nucleotide sequence ID" value="NZ_JAMKBJ010000007.1"/>
</dbReference>
<dbReference type="GO" id="GO:0016020">
    <property type="term" value="C:membrane"/>
    <property type="evidence" value="ECO:0007669"/>
    <property type="project" value="UniProtKB-SubCell"/>
</dbReference>
<evidence type="ECO:0000313" key="7">
    <source>
        <dbReference type="EMBL" id="MCZ8537486.1"/>
    </source>
</evidence>
<keyword evidence="4 6" id="KW-1133">Transmembrane helix</keyword>
<evidence type="ECO:0000256" key="4">
    <source>
        <dbReference type="ARBA" id="ARBA00022989"/>
    </source>
</evidence>
<organism evidence="7 8">
    <name type="scientific">Paenisporosarcina quisquiliarum</name>
    <dbReference type="NCBI Taxonomy" id="365346"/>
    <lineage>
        <taxon>Bacteria</taxon>
        <taxon>Bacillati</taxon>
        <taxon>Bacillota</taxon>
        <taxon>Bacilli</taxon>
        <taxon>Bacillales</taxon>
        <taxon>Caryophanaceae</taxon>
        <taxon>Paenisporosarcina</taxon>
    </lineage>
</organism>
<comment type="caution">
    <text evidence="7">The sequence shown here is derived from an EMBL/GenBank/DDBJ whole genome shotgun (WGS) entry which is preliminary data.</text>
</comment>
<comment type="similarity">
    <text evidence="2">Belongs to the LemA family.</text>
</comment>
<evidence type="ECO:0000256" key="1">
    <source>
        <dbReference type="ARBA" id="ARBA00004167"/>
    </source>
</evidence>
<proteinExistence type="inferred from homology"/>
<dbReference type="Gene3D" id="1.20.1440.20">
    <property type="entry name" value="LemA-like domain"/>
    <property type="match status" value="1"/>
</dbReference>
<evidence type="ECO:0000313" key="8">
    <source>
        <dbReference type="Proteomes" id="UP001152173"/>
    </source>
</evidence>
<dbReference type="EMBL" id="JAMKBJ010000007">
    <property type="protein sequence ID" value="MCZ8537486.1"/>
    <property type="molecule type" value="Genomic_DNA"/>
</dbReference>